<organism evidence="4 5">
    <name type="scientific">Psychrobacter saeujeotis</name>
    <dbReference type="NCBI Taxonomy" id="3143436"/>
    <lineage>
        <taxon>Bacteria</taxon>
        <taxon>Pseudomonadati</taxon>
        <taxon>Pseudomonadota</taxon>
        <taxon>Gammaproteobacteria</taxon>
        <taxon>Moraxellales</taxon>
        <taxon>Moraxellaceae</taxon>
        <taxon>Psychrobacter</taxon>
    </lineage>
</organism>
<sequence>MTSKKSSPTLSKISTTGVRSNKLLIIVLLLLAVVIAYFVWSRPLSNTSTPVKETATKTVSSQAETLSDNADSDLADPVDTMNNNVPLSSEKAEPIETQVSDSETILNASLPETDSLAKEEVDRLEDEHQRLIEQEKLAAEQVQMNKKLTDMKAEQIKLLEQQIAQLEAAQTVE</sequence>
<keyword evidence="3" id="KW-0812">Transmembrane</keyword>
<reference evidence="4 5" key="1">
    <citation type="submission" date="2024-05" db="EMBL/GenBank/DDBJ databases">
        <authorList>
            <person name="Kim H.-Y."/>
            <person name="Kim E."/>
            <person name="Cai Y."/>
            <person name="Yang S.-M."/>
            <person name="Lee W."/>
        </authorList>
    </citation>
    <scope>NUCLEOTIDE SEQUENCE [LARGE SCALE GENOMIC DNA]</scope>
    <source>
        <strain evidence="4 5">FBL11</strain>
    </source>
</reference>
<keyword evidence="5" id="KW-1185">Reference proteome</keyword>
<feature type="coiled-coil region" evidence="1">
    <location>
        <begin position="114"/>
        <end position="169"/>
    </location>
</feature>
<keyword evidence="1" id="KW-0175">Coiled coil</keyword>
<keyword evidence="3" id="KW-1133">Transmembrane helix</keyword>
<protein>
    <submittedName>
        <fullName evidence="4">Uncharacterized protein</fullName>
    </submittedName>
</protein>
<evidence type="ECO:0000313" key="4">
    <source>
        <dbReference type="EMBL" id="MEN2751796.1"/>
    </source>
</evidence>
<feature type="compositionally biased region" description="Polar residues" evidence="2">
    <location>
        <begin position="48"/>
        <end position="69"/>
    </location>
</feature>
<feature type="transmembrane region" description="Helical" evidence="3">
    <location>
        <begin position="21"/>
        <end position="40"/>
    </location>
</feature>
<accession>A0ABU9X8T6</accession>
<evidence type="ECO:0000256" key="2">
    <source>
        <dbReference type="SAM" id="MobiDB-lite"/>
    </source>
</evidence>
<dbReference type="EMBL" id="JBDGHN010000005">
    <property type="protein sequence ID" value="MEN2751796.1"/>
    <property type="molecule type" value="Genomic_DNA"/>
</dbReference>
<evidence type="ECO:0000256" key="1">
    <source>
        <dbReference type="SAM" id="Coils"/>
    </source>
</evidence>
<evidence type="ECO:0000256" key="3">
    <source>
        <dbReference type="SAM" id="Phobius"/>
    </source>
</evidence>
<dbReference type="Proteomes" id="UP001461960">
    <property type="component" value="Unassembled WGS sequence"/>
</dbReference>
<comment type="caution">
    <text evidence="4">The sequence shown here is derived from an EMBL/GenBank/DDBJ whole genome shotgun (WGS) entry which is preliminary data.</text>
</comment>
<gene>
    <name evidence="4" type="ORF">AAIR29_09145</name>
</gene>
<evidence type="ECO:0000313" key="5">
    <source>
        <dbReference type="Proteomes" id="UP001461960"/>
    </source>
</evidence>
<feature type="region of interest" description="Disordered" evidence="2">
    <location>
        <begin position="48"/>
        <end position="100"/>
    </location>
</feature>
<name>A0ABU9X8T6_9GAMM</name>
<keyword evidence="3" id="KW-0472">Membrane</keyword>
<dbReference type="RefSeq" id="WP_299218710.1">
    <property type="nucleotide sequence ID" value="NZ_JBDGHN010000005.1"/>
</dbReference>
<proteinExistence type="predicted"/>